<sequence length="119" mass="12206">MLLHAAMVASSAMATTAVAATGRGGGGGCDGEEESGGGHRHAGRPDESRQQAWVGHGGELRMTATVATRVPPPEGAGLGDERREACGRGRQSRVRLCDPRPPQQPSFVGRAVARPPAAD</sequence>
<protein>
    <submittedName>
        <fullName evidence="1">Uncharacterized protein</fullName>
    </submittedName>
</protein>
<dbReference type="Proteomes" id="UP000798662">
    <property type="component" value="Chromosome 2"/>
</dbReference>
<comment type="caution">
    <text evidence="1">The sequence shown here is derived from an EMBL/GenBank/DDBJ whole genome shotgun (WGS) entry which is preliminary data.</text>
</comment>
<proteinExistence type="predicted"/>
<keyword evidence="2" id="KW-1185">Reference proteome</keyword>
<evidence type="ECO:0000313" key="2">
    <source>
        <dbReference type="Proteomes" id="UP000798662"/>
    </source>
</evidence>
<reference evidence="1" key="1">
    <citation type="submission" date="2019-11" db="EMBL/GenBank/DDBJ databases">
        <title>Nori genome reveals adaptations in red seaweeds to the harsh intertidal environment.</title>
        <authorList>
            <person name="Wang D."/>
            <person name="Mao Y."/>
        </authorList>
    </citation>
    <scope>NUCLEOTIDE SEQUENCE</scope>
    <source>
        <tissue evidence="1">Gametophyte</tissue>
    </source>
</reference>
<evidence type="ECO:0000313" key="1">
    <source>
        <dbReference type="EMBL" id="KAK1865246.1"/>
    </source>
</evidence>
<gene>
    <name evidence="1" type="ORF">I4F81_007780</name>
</gene>
<accession>A0ACC3C4P2</accession>
<dbReference type="EMBL" id="CM020619">
    <property type="protein sequence ID" value="KAK1865246.1"/>
    <property type="molecule type" value="Genomic_DNA"/>
</dbReference>
<name>A0ACC3C4P2_PYRYE</name>
<organism evidence="1 2">
    <name type="scientific">Pyropia yezoensis</name>
    <name type="common">Susabi-nori</name>
    <name type="synonym">Porphyra yezoensis</name>
    <dbReference type="NCBI Taxonomy" id="2788"/>
    <lineage>
        <taxon>Eukaryota</taxon>
        <taxon>Rhodophyta</taxon>
        <taxon>Bangiophyceae</taxon>
        <taxon>Bangiales</taxon>
        <taxon>Bangiaceae</taxon>
        <taxon>Pyropia</taxon>
    </lineage>
</organism>